<proteinExistence type="predicted"/>
<dbReference type="AlphaFoldDB" id="A0A1F6VFH0"/>
<gene>
    <name evidence="1" type="ORF">A2W18_01090</name>
</gene>
<dbReference type="EMBL" id="MFSP01000041">
    <property type="protein sequence ID" value="OGI68344.1"/>
    <property type="molecule type" value="Genomic_DNA"/>
</dbReference>
<organism evidence="1 2">
    <name type="scientific">Candidatus Muproteobacteria bacterium RBG_16_60_9</name>
    <dbReference type="NCBI Taxonomy" id="1817755"/>
    <lineage>
        <taxon>Bacteria</taxon>
        <taxon>Pseudomonadati</taxon>
        <taxon>Pseudomonadota</taxon>
        <taxon>Candidatus Muproteobacteria</taxon>
    </lineage>
</organism>
<protein>
    <submittedName>
        <fullName evidence="1">Uncharacterized protein</fullName>
    </submittedName>
</protein>
<evidence type="ECO:0000313" key="2">
    <source>
        <dbReference type="Proteomes" id="UP000179076"/>
    </source>
</evidence>
<evidence type="ECO:0000313" key="1">
    <source>
        <dbReference type="EMBL" id="OGI68344.1"/>
    </source>
</evidence>
<sequence>MLGEHGHDDPPIGNMRHQHAFVLVGEQNIFGVHMTQYHCEIHKYQIIVKFVLPEPVRAELRRVRGLFPSDALVLCNQPGDAAPHEPFRSFSIPELASGRVQTFKADIFQGLRPASEAEEASPHFFPWDKARVRPVIGDIDVRVERIVTFRPFDHHRQLPPYATYLLFGHGAEAHMTNLQTAALATTPFEPPAFGPDYDHVMSLAKPVDWLEAPLLEAGIVVTVPKVPLIDPVTGKPTIPCKLIFADGEEFEVIYRGLGPVKKVTAGATYLQCTAVCNGPGGSVSTAKVMPCDGPDCCHLSIMPKIYWVL</sequence>
<accession>A0A1F6VFH0</accession>
<dbReference type="Proteomes" id="UP000179076">
    <property type="component" value="Unassembled WGS sequence"/>
</dbReference>
<reference evidence="1 2" key="1">
    <citation type="journal article" date="2016" name="Nat. Commun.">
        <title>Thousands of microbial genomes shed light on interconnected biogeochemical processes in an aquifer system.</title>
        <authorList>
            <person name="Anantharaman K."/>
            <person name="Brown C.T."/>
            <person name="Hug L.A."/>
            <person name="Sharon I."/>
            <person name="Castelle C.J."/>
            <person name="Probst A.J."/>
            <person name="Thomas B.C."/>
            <person name="Singh A."/>
            <person name="Wilkins M.J."/>
            <person name="Karaoz U."/>
            <person name="Brodie E.L."/>
            <person name="Williams K.H."/>
            <person name="Hubbard S.S."/>
            <person name="Banfield J.F."/>
        </authorList>
    </citation>
    <scope>NUCLEOTIDE SEQUENCE [LARGE SCALE GENOMIC DNA]</scope>
</reference>
<name>A0A1F6VFH0_9PROT</name>
<comment type="caution">
    <text evidence="1">The sequence shown here is derived from an EMBL/GenBank/DDBJ whole genome shotgun (WGS) entry which is preliminary data.</text>
</comment>